<comment type="caution">
    <text evidence="1">The sequence shown here is derived from an EMBL/GenBank/DDBJ whole genome shotgun (WGS) entry which is preliminary data.</text>
</comment>
<dbReference type="EMBL" id="PVFR01000050">
    <property type="protein sequence ID" value="PRE47076.1"/>
    <property type="molecule type" value="Genomic_DNA"/>
</dbReference>
<dbReference type="Proteomes" id="UP000237811">
    <property type="component" value="Unassembled WGS sequence"/>
</dbReference>
<accession>A0AB37AUC5</accession>
<dbReference type="AlphaFoldDB" id="A0AB37AUC5"/>
<proteinExistence type="predicted"/>
<evidence type="ECO:0008006" key="3">
    <source>
        <dbReference type="Google" id="ProtNLM"/>
    </source>
</evidence>
<organism evidence="1 2">
    <name type="scientific">Burkholderia multivorans</name>
    <dbReference type="NCBI Taxonomy" id="87883"/>
    <lineage>
        <taxon>Bacteria</taxon>
        <taxon>Pseudomonadati</taxon>
        <taxon>Pseudomonadota</taxon>
        <taxon>Betaproteobacteria</taxon>
        <taxon>Burkholderiales</taxon>
        <taxon>Burkholderiaceae</taxon>
        <taxon>Burkholderia</taxon>
        <taxon>Burkholderia cepacia complex</taxon>
    </lineage>
</organism>
<gene>
    <name evidence="1" type="ORF">C6P99_16025</name>
</gene>
<sequence>MSPKLTAAQLRVMRWLSHGWAAEPGAGSTVTVNGSRICNVDTMQALYRAGFATRDDHGCWRATPSGLALRDRLGQV</sequence>
<reference evidence="1 2" key="1">
    <citation type="submission" date="2018-03" db="EMBL/GenBank/DDBJ databases">
        <authorList>
            <person name="Nguyen K."/>
            <person name="Fouts D."/>
            <person name="Sutton G."/>
        </authorList>
    </citation>
    <scope>NUCLEOTIDE SEQUENCE [LARGE SCALE GENOMIC DNA]</scope>
    <source>
        <strain evidence="1 2">AU14328</strain>
    </source>
</reference>
<protein>
    <recommendedName>
        <fullName evidence="3">MarR family transcriptional regulator</fullName>
    </recommendedName>
</protein>
<name>A0AB37AUC5_9BURK</name>
<evidence type="ECO:0000313" key="2">
    <source>
        <dbReference type="Proteomes" id="UP000237811"/>
    </source>
</evidence>
<evidence type="ECO:0000313" key="1">
    <source>
        <dbReference type="EMBL" id="PRE47076.1"/>
    </source>
</evidence>